<dbReference type="InterPro" id="IPR038410">
    <property type="entry name" value="GxGYxYP_C_sf"/>
</dbReference>
<dbReference type="Proteomes" id="UP000241890">
    <property type="component" value="Unassembled WGS sequence"/>
</dbReference>
<evidence type="ECO:0000313" key="3">
    <source>
        <dbReference type="Proteomes" id="UP000241890"/>
    </source>
</evidence>
<protein>
    <recommendedName>
        <fullName evidence="1">GxGYxYP putative glycoside hydrolase C-terminal domain-containing protein</fullName>
    </recommendedName>
</protein>
<dbReference type="AlphaFoldDB" id="A0A2R5GZV5"/>
<sequence>MNRPRNSLVEESSDEEVGLVSEENVVLIADCLYAPSVGATVGLMNRKGPVADCLPYWPQKLGYKIAKVEQSEFVKRGLQEKLFKGRVLFDRSDTIGENLALSAAGIHDLLPVADGDPALEPLSQDVEALPVAFDFRENRTASLPGGFFRTDAAATQWTLEHLVPLSNKHKITYRPPQTKLMPFIVMERTVAVFVSNIAAKCTEYNLAPFKALAELVARRNGLKPFLDLTSSGYWDESVTPLTMYGYSAGMYESTGFCTRDKTMGVAASDIADSLSFLIAVQRAEATVQINTTQTLQQKPPQDGALQFNASKVYVAHVVSDGDNLSLLAKSTDNLEKRRKVCTDPKRTTPCPPRAWTVSGQTQTVAAAIRTMYKIAESVQGADSFILPPSGATYFYPAAAVDKQGLLEHRDHTVEVASNLGIEATIVWDFFFNFLSSQHREYIRSFIGTPIKAVFWSAAPWLLSPNEKTPFVKLGYKSDQVYRDPADPTRGVVLFSELTRWNDISGKDSNNGKGLKIDDMVRLVAQQPAGSLNFIYDISWGINPLIFDKYAAALAAQAPDVELVDHRTLIRLARQKHGLQD</sequence>
<evidence type="ECO:0000313" key="2">
    <source>
        <dbReference type="EMBL" id="GBG34021.1"/>
    </source>
</evidence>
<dbReference type="OrthoDB" id="414388at2759"/>
<evidence type="ECO:0000259" key="1">
    <source>
        <dbReference type="Pfam" id="PF14323"/>
    </source>
</evidence>
<name>A0A2R5GZV5_9STRA</name>
<feature type="domain" description="GxGYxYP putative glycoside hydrolase C-terminal" evidence="1">
    <location>
        <begin position="311"/>
        <end position="430"/>
    </location>
</feature>
<proteinExistence type="predicted"/>
<dbReference type="Gene3D" id="3.20.20.490">
    <property type="entry name" value="GxGYxYP glycoside hydrolase, C-terminal domain"/>
    <property type="match status" value="1"/>
</dbReference>
<accession>A0A2R5GZV5</accession>
<gene>
    <name evidence="2" type="ORF">FCC1311_102442</name>
</gene>
<keyword evidence="3" id="KW-1185">Reference proteome</keyword>
<dbReference type="InParanoid" id="A0A2R5GZV5"/>
<reference evidence="2 3" key="1">
    <citation type="submission" date="2017-12" db="EMBL/GenBank/DDBJ databases">
        <title>Sequencing, de novo assembly and annotation of complete genome of a new Thraustochytrid species, strain FCC1311.</title>
        <authorList>
            <person name="Sedici K."/>
            <person name="Godart F."/>
            <person name="Aiese Cigliano R."/>
            <person name="Sanseverino W."/>
            <person name="Barakat M."/>
            <person name="Ortet P."/>
            <person name="Marechal E."/>
            <person name="Cagnac O."/>
            <person name="Amato A."/>
        </authorList>
    </citation>
    <scope>NUCLEOTIDE SEQUENCE [LARGE SCALE GENOMIC DNA]</scope>
</reference>
<dbReference type="EMBL" id="BEYU01000177">
    <property type="protein sequence ID" value="GBG34021.1"/>
    <property type="molecule type" value="Genomic_DNA"/>
</dbReference>
<dbReference type="Pfam" id="PF14323">
    <property type="entry name" value="GxGYxYP_C"/>
    <property type="match status" value="1"/>
</dbReference>
<organism evidence="2 3">
    <name type="scientific">Hondaea fermentalgiana</name>
    <dbReference type="NCBI Taxonomy" id="2315210"/>
    <lineage>
        <taxon>Eukaryota</taxon>
        <taxon>Sar</taxon>
        <taxon>Stramenopiles</taxon>
        <taxon>Bigyra</taxon>
        <taxon>Labyrinthulomycetes</taxon>
        <taxon>Thraustochytrida</taxon>
        <taxon>Thraustochytriidae</taxon>
        <taxon>Hondaea</taxon>
    </lineage>
</organism>
<dbReference type="InterPro" id="IPR025832">
    <property type="entry name" value="GxGYxYP_C"/>
</dbReference>
<comment type="caution">
    <text evidence="2">The sequence shown here is derived from an EMBL/GenBank/DDBJ whole genome shotgun (WGS) entry which is preliminary data.</text>
</comment>